<organism evidence="2 3">
    <name type="scientific">Aquibaculum arenosum</name>
    <dbReference type="NCBI Taxonomy" id="3032591"/>
    <lineage>
        <taxon>Bacteria</taxon>
        <taxon>Pseudomonadati</taxon>
        <taxon>Pseudomonadota</taxon>
        <taxon>Alphaproteobacteria</taxon>
        <taxon>Rhodospirillales</taxon>
        <taxon>Rhodovibrionaceae</taxon>
        <taxon>Aquibaculum</taxon>
    </lineage>
</organism>
<feature type="domain" description="ChsH2 C-terminal OB-fold" evidence="1">
    <location>
        <begin position="53"/>
        <end position="112"/>
    </location>
</feature>
<dbReference type="PANTHER" id="PTHR34075">
    <property type="entry name" value="BLR3430 PROTEIN"/>
    <property type="match status" value="1"/>
</dbReference>
<proteinExistence type="predicted"/>
<dbReference type="RefSeq" id="WP_275823247.1">
    <property type="nucleotide sequence ID" value="NZ_JARHUD010000006.1"/>
</dbReference>
<dbReference type="InterPro" id="IPR002878">
    <property type="entry name" value="ChsH2_C"/>
</dbReference>
<sequence length="132" mass="14004">MTEAAFEGPGPDVRFREFLAAGELQLQYCAACAAVTAQMVVLCPSCGAPDLTWRRASGHGTVYSVTVVRSGPGRDAPYCVALIDLDERARVMSRVEGVAPDAVHIGMAVVAEVVQPAEGEAYHIFRPAEVQA</sequence>
<dbReference type="Proteomes" id="UP001215503">
    <property type="component" value="Unassembled WGS sequence"/>
</dbReference>
<name>A0ABT5YP65_9PROT</name>
<evidence type="ECO:0000313" key="2">
    <source>
        <dbReference type="EMBL" id="MDF2096627.1"/>
    </source>
</evidence>
<dbReference type="SUPFAM" id="SSF50249">
    <property type="entry name" value="Nucleic acid-binding proteins"/>
    <property type="match status" value="1"/>
</dbReference>
<comment type="caution">
    <text evidence="2">The sequence shown here is derived from an EMBL/GenBank/DDBJ whole genome shotgun (WGS) entry which is preliminary data.</text>
</comment>
<keyword evidence="3" id="KW-1185">Reference proteome</keyword>
<accession>A0ABT5YP65</accession>
<dbReference type="PANTHER" id="PTHR34075:SF5">
    <property type="entry name" value="BLR3430 PROTEIN"/>
    <property type="match status" value="1"/>
</dbReference>
<reference evidence="2 3" key="1">
    <citation type="submission" date="2023-03" db="EMBL/GenBank/DDBJ databases">
        <title>Fodinicurvata sp. CAU 1616 isolated from sea sendiment.</title>
        <authorList>
            <person name="Kim W."/>
        </authorList>
    </citation>
    <scope>NUCLEOTIDE SEQUENCE [LARGE SCALE GENOMIC DNA]</scope>
    <source>
        <strain evidence="2 3">CAU 1616</strain>
    </source>
</reference>
<evidence type="ECO:0000259" key="1">
    <source>
        <dbReference type="Pfam" id="PF01796"/>
    </source>
</evidence>
<dbReference type="InterPro" id="IPR052513">
    <property type="entry name" value="Thioester_dehydratase-like"/>
</dbReference>
<evidence type="ECO:0000313" key="3">
    <source>
        <dbReference type="Proteomes" id="UP001215503"/>
    </source>
</evidence>
<protein>
    <submittedName>
        <fullName evidence="2">OB-fold domain-containing protein</fullName>
    </submittedName>
</protein>
<dbReference type="InterPro" id="IPR012340">
    <property type="entry name" value="NA-bd_OB-fold"/>
</dbReference>
<dbReference type="EMBL" id="JARHUD010000006">
    <property type="protein sequence ID" value="MDF2096627.1"/>
    <property type="molecule type" value="Genomic_DNA"/>
</dbReference>
<gene>
    <name evidence="2" type="ORF">P2G67_11625</name>
</gene>
<dbReference type="Pfam" id="PF01796">
    <property type="entry name" value="OB_ChsH2_C"/>
    <property type="match status" value="1"/>
</dbReference>